<feature type="transmembrane region" description="Helical" evidence="1">
    <location>
        <begin position="25"/>
        <end position="47"/>
    </location>
</feature>
<evidence type="ECO:0000256" key="1">
    <source>
        <dbReference type="SAM" id="Phobius"/>
    </source>
</evidence>
<dbReference type="KEGG" id="mff:MFFC18_32990"/>
<feature type="transmembrane region" description="Helical" evidence="1">
    <location>
        <begin position="53"/>
        <end position="71"/>
    </location>
</feature>
<keyword evidence="1" id="KW-1133">Transmembrane helix</keyword>
<name>A0A5B9PL41_9BACT</name>
<reference evidence="2 3" key="1">
    <citation type="submission" date="2019-08" db="EMBL/GenBank/DDBJ databases">
        <title>Deep-cultivation of Planctomycetes and their phenomic and genomic characterization uncovers novel biology.</title>
        <authorList>
            <person name="Wiegand S."/>
            <person name="Jogler M."/>
            <person name="Boedeker C."/>
            <person name="Pinto D."/>
            <person name="Vollmers J."/>
            <person name="Rivas-Marin E."/>
            <person name="Kohn T."/>
            <person name="Peeters S.H."/>
            <person name="Heuer A."/>
            <person name="Rast P."/>
            <person name="Oberbeckmann S."/>
            <person name="Bunk B."/>
            <person name="Jeske O."/>
            <person name="Meyerdierks A."/>
            <person name="Storesund J.E."/>
            <person name="Kallscheuer N."/>
            <person name="Luecker S."/>
            <person name="Lage O.M."/>
            <person name="Pohl T."/>
            <person name="Merkel B.J."/>
            <person name="Hornburger P."/>
            <person name="Mueller R.-W."/>
            <person name="Bruemmer F."/>
            <person name="Labrenz M."/>
            <person name="Spormann A.M."/>
            <person name="Op den Camp H."/>
            <person name="Overmann J."/>
            <person name="Amann R."/>
            <person name="Jetten M.S.M."/>
            <person name="Mascher T."/>
            <person name="Medema M.H."/>
            <person name="Devos D.P."/>
            <person name="Kaster A.-K."/>
            <person name="Ovreas L."/>
            <person name="Rohde M."/>
            <person name="Galperin M.Y."/>
            <person name="Jogler C."/>
        </authorList>
    </citation>
    <scope>NUCLEOTIDE SEQUENCE [LARGE SCALE GENOMIC DNA]</scope>
    <source>
        <strain evidence="2 3">FC18</strain>
    </source>
</reference>
<evidence type="ECO:0000313" key="3">
    <source>
        <dbReference type="Proteomes" id="UP000322214"/>
    </source>
</evidence>
<keyword evidence="3" id="KW-1185">Reference proteome</keyword>
<organism evidence="2 3">
    <name type="scientific">Mariniblastus fucicola</name>
    <dbReference type="NCBI Taxonomy" id="980251"/>
    <lineage>
        <taxon>Bacteria</taxon>
        <taxon>Pseudomonadati</taxon>
        <taxon>Planctomycetota</taxon>
        <taxon>Planctomycetia</taxon>
        <taxon>Pirellulales</taxon>
        <taxon>Pirellulaceae</taxon>
        <taxon>Mariniblastus</taxon>
    </lineage>
</organism>
<sequence length="188" mass="19986">MNEVLANEEMPNGDPAVFMNKVAKWGTIIGGVLCTLGLFSLLLPTVMAIAIEIWLAVTLLCVGASLLALAFQNRGYGSVAFEAIWGTIYVIAGLALLLMPMSGVITIALILGVVFILDGIGRIIFASQAFATERKVWWIFDGVVAILLGGIILANWPGDSAWIVGVLVGLRLLFTGAITILVSSLLRK</sequence>
<proteinExistence type="predicted"/>
<dbReference type="InterPro" id="IPR005325">
    <property type="entry name" value="DUF308_memb"/>
</dbReference>
<protein>
    <submittedName>
        <fullName evidence="2">Acid-resistance membrane protein</fullName>
    </submittedName>
</protein>
<feature type="transmembrane region" description="Helical" evidence="1">
    <location>
        <begin position="137"/>
        <end position="156"/>
    </location>
</feature>
<dbReference type="PANTHER" id="PTHR34989">
    <property type="entry name" value="PROTEIN HDED"/>
    <property type="match status" value="1"/>
</dbReference>
<feature type="transmembrane region" description="Helical" evidence="1">
    <location>
        <begin position="162"/>
        <end position="186"/>
    </location>
</feature>
<dbReference type="Proteomes" id="UP000322214">
    <property type="component" value="Chromosome"/>
</dbReference>
<dbReference type="OrthoDB" id="9815400at2"/>
<keyword evidence="1" id="KW-0472">Membrane</keyword>
<dbReference type="PANTHER" id="PTHR34989:SF1">
    <property type="entry name" value="PROTEIN HDED"/>
    <property type="match status" value="1"/>
</dbReference>
<gene>
    <name evidence="2" type="ORF">MFFC18_32990</name>
</gene>
<accession>A0A5B9PL41</accession>
<dbReference type="GO" id="GO:0005886">
    <property type="term" value="C:plasma membrane"/>
    <property type="evidence" value="ECO:0007669"/>
    <property type="project" value="TreeGrafter"/>
</dbReference>
<keyword evidence="1" id="KW-0812">Transmembrane</keyword>
<dbReference type="EMBL" id="CP042912">
    <property type="protein sequence ID" value="QEG23401.1"/>
    <property type="molecule type" value="Genomic_DNA"/>
</dbReference>
<dbReference type="AlphaFoldDB" id="A0A5B9PL41"/>
<dbReference type="STRING" id="980251.GCA_001642875_02775"/>
<evidence type="ECO:0000313" key="2">
    <source>
        <dbReference type="EMBL" id="QEG23401.1"/>
    </source>
</evidence>
<feature type="transmembrane region" description="Helical" evidence="1">
    <location>
        <begin position="104"/>
        <end position="125"/>
    </location>
</feature>
<dbReference type="RefSeq" id="WP_084416756.1">
    <property type="nucleotide sequence ID" value="NZ_CP042912.1"/>
</dbReference>
<dbReference type="InterPro" id="IPR052712">
    <property type="entry name" value="Acid_resist_chaperone_HdeD"/>
</dbReference>
<feature type="transmembrane region" description="Helical" evidence="1">
    <location>
        <begin position="78"/>
        <end position="98"/>
    </location>
</feature>
<dbReference type="Pfam" id="PF03729">
    <property type="entry name" value="DUF308"/>
    <property type="match status" value="1"/>
</dbReference>